<evidence type="ECO:0000313" key="2">
    <source>
        <dbReference type="EMBL" id="KAK7208636.1"/>
    </source>
</evidence>
<reference evidence="2 3" key="1">
    <citation type="submission" date="2024-03" db="EMBL/GenBank/DDBJ databases">
        <title>Genome-scale model development and genomic sequencing of the oleaginous clade Lipomyces.</title>
        <authorList>
            <consortium name="Lawrence Berkeley National Laboratory"/>
            <person name="Czajka J.J."/>
            <person name="Han Y."/>
            <person name="Kim J."/>
            <person name="Mondo S.J."/>
            <person name="Hofstad B.A."/>
            <person name="Robles A."/>
            <person name="Haridas S."/>
            <person name="Riley R."/>
            <person name="LaButti K."/>
            <person name="Pangilinan J."/>
            <person name="Andreopoulos W."/>
            <person name="Lipzen A."/>
            <person name="Yan J."/>
            <person name="Wang M."/>
            <person name="Ng V."/>
            <person name="Grigoriev I.V."/>
            <person name="Spatafora J.W."/>
            <person name="Magnuson J.K."/>
            <person name="Baker S.E."/>
            <person name="Pomraning K.R."/>
        </authorList>
    </citation>
    <scope>NUCLEOTIDE SEQUENCE [LARGE SCALE GENOMIC DNA]</scope>
    <source>
        <strain evidence="2 3">Phaff 52-87</strain>
    </source>
</reference>
<gene>
    <name evidence="2" type="ORF">BZA70DRAFT_57399</name>
</gene>
<sequence length="194" mass="21478">MAIVKPLVYLIVGSTRVGRVGPTIATWVKDTAESITSAIDFKILDLMDFDLPLHSIEPHIPITGKYTQPETIRWSNTIKNAQGYIFITPIYNGSFPGVLKLYIDYLKKEWAGKPTGIVSYSHKGGSRAATALASVMQGSLQAKVIDPPVLMMFEDAVDKDNMATEIEGFSTRQKELLKLIGTMCKHFEIEPSTK</sequence>
<name>A0ABR1FFM5_9ASCO</name>
<dbReference type="InterPro" id="IPR029039">
    <property type="entry name" value="Flavoprotein-like_sf"/>
</dbReference>
<dbReference type="Pfam" id="PF03358">
    <property type="entry name" value="FMN_red"/>
    <property type="match status" value="1"/>
</dbReference>
<dbReference type="Gene3D" id="3.40.50.360">
    <property type="match status" value="1"/>
</dbReference>
<dbReference type="InterPro" id="IPR005025">
    <property type="entry name" value="FMN_Rdtase-like_dom"/>
</dbReference>
<dbReference type="PANTHER" id="PTHR30543:SF21">
    <property type="entry name" value="NAD(P)H-DEPENDENT FMN REDUCTASE LOT6"/>
    <property type="match status" value="1"/>
</dbReference>
<evidence type="ECO:0000259" key="1">
    <source>
        <dbReference type="Pfam" id="PF03358"/>
    </source>
</evidence>
<organism evidence="2 3">
    <name type="scientific">Myxozyma melibiosi</name>
    <dbReference type="NCBI Taxonomy" id="54550"/>
    <lineage>
        <taxon>Eukaryota</taxon>
        <taxon>Fungi</taxon>
        <taxon>Dikarya</taxon>
        <taxon>Ascomycota</taxon>
        <taxon>Saccharomycotina</taxon>
        <taxon>Lipomycetes</taxon>
        <taxon>Lipomycetales</taxon>
        <taxon>Lipomycetaceae</taxon>
        <taxon>Myxozyma</taxon>
    </lineage>
</organism>
<dbReference type="EMBL" id="JBBJBU010000001">
    <property type="protein sequence ID" value="KAK7208636.1"/>
    <property type="molecule type" value="Genomic_DNA"/>
</dbReference>
<comment type="caution">
    <text evidence="2">The sequence shown here is derived from an EMBL/GenBank/DDBJ whole genome shotgun (WGS) entry which is preliminary data.</text>
</comment>
<dbReference type="GeneID" id="90040736"/>
<dbReference type="InterPro" id="IPR050712">
    <property type="entry name" value="NAD(P)H-dep_reductase"/>
</dbReference>
<accession>A0ABR1FFM5</accession>
<dbReference type="PANTHER" id="PTHR30543">
    <property type="entry name" value="CHROMATE REDUCTASE"/>
    <property type="match status" value="1"/>
</dbReference>
<feature type="domain" description="NADPH-dependent FMN reductase-like" evidence="1">
    <location>
        <begin position="8"/>
        <end position="152"/>
    </location>
</feature>
<dbReference type="SUPFAM" id="SSF52218">
    <property type="entry name" value="Flavoproteins"/>
    <property type="match status" value="1"/>
</dbReference>
<keyword evidence="3" id="KW-1185">Reference proteome</keyword>
<evidence type="ECO:0000313" key="3">
    <source>
        <dbReference type="Proteomes" id="UP001498771"/>
    </source>
</evidence>
<dbReference type="Proteomes" id="UP001498771">
    <property type="component" value="Unassembled WGS sequence"/>
</dbReference>
<protein>
    <submittedName>
        <fullName evidence="2">NADPH-dependent FMN reductase-domain-containing protein</fullName>
    </submittedName>
</protein>
<proteinExistence type="predicted"/>
<dbReference type="RefSeq" id="XP_064771669.1">
    <property type="nucleotide sequence ID" value="XM_064915224.1"/>
</dbReference>